<feature type="binding site" description="axial binding residue" evidence="10">
    <location>
        <position position="407"/>
    </location>
    <ligand>
        <name>heme</name>
        <dbReference type="ChEBI" id="CHEBI:30413"/>
    </ligand>
    <ligandPart>
        <name>Fe</name>
        <dbReference type="ChEBI" id="CHEBI:18248"/>
    </ligandPart>
</feature>
<keyword evidence="8 10" id="KW-0408">Iron</keyword>
<evidence type="ECO:0000256" key="3">
    <source>
        <dbReference type="ARBA" id="ARBA00022617"/>
    </source>
</evidence>
<evidence type="ECO:0000256" key="1">
    <source>
        <dbReference type="ARBA" id="ARBA00004167"/>
    </source>
</evidence>
<evidence type="ECO:0000313" key="13">
    <source>
        <dbReference type="Proteomes" id="UP001177140"/>
    </source>
</evidence>
<name>A0AA41V588_PAPNU</name>
<evidence type="ECO:0000256" key="4">
    <source>
        <dbReference type="ARBA" id="ARBA00022692"/>
    </source>
</evidence>
<organism evidence="12 13">
    <name type="scientific">Papaver nudicaule</name>
    <name type="common">Iceland poppy</name>
    <dbReference type="NCBI Taxonomy" id="74823"/>
    <lineage>
        <taxon>Eukaryota</taxon>
        <taxon>Viridiplantae</taxon>
        <taxon>Streptophyta</taxon>
        <taxon>Embryophyta</taxon>
        <taxon>Tracheophyta</taxon>
        <taxon>Spermatophyta</taxon>
        <taxon>Magnoliopsida</taxon>
        <taxon>Ranunculales</taxon>
        <taxon>Papaveraceae</taxon>
        <taxon>Papaveroideae</taxon>
        <taxon>Papaver</taxon>
    </lineage>
</organism>
<protein>
    <recommendedName>
        <fullName evidence="14">Cytochrome P450</fullName>
    </recommendedName>
</protein>
<comment type="caution">
    <text evidence="12">The sequence shown here is derived from an EMBL/GenBank/DDBJ whole genome shotgun (WGS) entry which is preliminary data.</text>
</comment>
<keyword evidence="7 11" id="KW-0560">Oxidoreductase</keyword>
<keyword evidence="13" id="KW-1185">Reference proteome</keyword>
<proteinExistence type="inferred from homology"/>
<dbReference type="InterPro" id="IPR017972">
    <property type="entry name" value="Cyt_P450_CS"/>
</dbReference>
<evidence type="ECO:0000313" key="12">
    <source>
        <dbReference type="EMBL" id="MCL7031549.1"/>
    </source>
</evidence>
<dbReference type="Pfam" id="PF00067">
    <property type="entry name" value="p450"/>
    <property type="match status" value="1"/>
</dbReference>
<dbReference type="PROSITE" id="PS00086">
    <property type="entry name" value="CYTOCHROME_P450"/>
    <property type="match status" value="1"/>
</dbReference>
<dbReference type="GO" id="GO:0020037">
    <property type="term" value="F:heme binding"/>
    <property type="evidence" value="ECO:0007669"/>
    <property type="project" value="InterPro"/>
</dbReference>
<dbReference type="Gene3D" id="1.10.630.10">
    <property type="entry name" value="Cytochrome P450"/>
    <property type="match status" value="1"/>
</dbReference>
<dbReference type="PANTHER" id="PTHR47944:SF19">
    <property type="entry name" value="CYTOCHROME P450 77A4"/>
    <property type="match status" value="1"/>
</dbReference>
<evidence type="ECO:0000256" key="11">
    <source>
        <dbReference type="RuleBase" id="RU000461"/>
    </source>
</evidence>
<dbReference type="InterPro" id="IPR001128">
    <property type="entry name" value="Cyt_P450"/>
</dbReference>
<evidence type="ECO:0008006" key="14">
    <source>
        <dbReference type="Google" id="ProtNLM"/>
    </source>
</evidence>
<dbReference type="SUPFAM" id="SSF48264">
    <property type="entry name" value="Cytochrome P450"/>
    <property type="match status" value="1"/>
</dbReference>
<dbReference type="InterPro" id="IPR002401">
    <property type="entry name" value="Cyt_P450_E_grp-I"/>
</dbReference>
<keyword evidence="9" id="KW-0472">Membrane</keyword>
<evidence type="ECO:0000256" key="10">
    <source>
        <dbReference type="PIRSR" id="PIRSR602401-1"/>
    </source>
</evidence>
<evidence type="ECO:0000256" key="7">
    <source>
        <dbReference type="ARBA" id="ARBA00023002"/>
    </source>
</evidence>
<dbReference type="PANTHER" id="PTHR47944">
    <property type="entry name" value="CYTOCHROME P450 98A9"/>
    <property type="match status" value="1"/>
</dbReference>
<evidence type="ECO:0000256" key="6">
    <source>
        <dbReference type="ARBA" id="ARBA00022989"/>
    </source>
</evidence>
<evidence type="ECO:0000256" key="9">
    <source>
        <dbReference type="ARBA" id="ARBA00023136"/>
    </source>
</evidence>
<dbReference type="Proteomes" id="UP001177140">
    <property type="component" value="Unassembled WGS sequence"/>
</dbReference>
<dbReference type="GO" id="GO:0004497">
    <property type="term" value="F:monooxygenase activity"/>
    <property type="evidence" value="ECO:0007669"/>
    <property type="project" value="UniProtKB-KW"/>
</dbReference>
<evidence type="ECO:0000256" key="5">
    <source>
        <dbReference type="ARBA" id="ARBA00022723"/>
    </source>
</evidence>
<dbReference type="EMBL" id="JAJJMA010113225">
    <property type="protein sequence ID" value="MCL7031549.1"/>
    <property type="molecule type" value="Genomic_DNA"/>
</dbReference>
<reference evidence="12" key="1">
    <citation type="submission" date="2022-03" db="EMBL/GenBank/DDBJ databases">
        <title>A functionally conserved STORR gene fusion in Papaver species that diverged 16.8 million years ago.</title>
        <authorList>
            <person name="Catania T."/>
        </authorList>
    </citation>
    <scope>NUCLEOTIDE SEQUENCE</scope>
    <source>
        <strain evidence="12">S-191538</strain>
    </source>
</reference>
<sequence>MDRETHEGDEYRYLGNVHIIPVTSPEIAREFLKKQDATFATRPITMGTEYSSRGFLSVAVAPLGDQLKKMRRVVASELMSPSRLRWLLGKRSEEADNLVRYIYNQCIENNTTSDVGGVVNVRTVSRMYSGNVIRKLMFNLRYFGEGRKDGGPGVEEEEHVQELFNVLSLLYAFSIADFMPSLRWLDLDGHEKRMKKASKIVNSYHDPIIDERIKQWRSAEGNRFINKKEPEDLLDVLISLKDANGNPLLSIEEIKAQSADLIYASVDNPSNAVEWALAEMINQPEILRKAAEEIDRVVGKDRLVQESDFPRLNYVKSCAREAFRLHPIAPFNLPHVAVEDAVVAGYSIPKGSQVLLSRTGLGRNPEVWDEPLKFKPERHLDGSGEQVVELVENDLRFISFSTGRRGCMGVPLGTSMTVMLLARLLQGFSWSVPPGESVGLSESSHDLFLAKPLCALAKPRLPVHLYPAV</sequence>
<dbReference type="AlphaFoldDB" id="A0AA41V588"/>
<dbReference type="GO" id="GO:0016717">
    <property type="term" value="F:oxidoreductase activity, acting on paired donors, with oxidation of a pair of donors resulting in the reduction of molecular oxygen to two molecules of water"/>
    <property type="evidence" value="ECO:0007669"/>
    <property type="project" value="UniProtKB-ARBA"/>
</dbReference>
<keyword evidence="3 10" id="KW-0349">Heme</keyword>
<evidence type="ECO:0000256" key="8">
    <source>
        <dbReference type="ARBA" id="ARBA00023004"/>
    </source>
</evidence>
<keyword evidence="6" id="KW-1133">Transmembrane helix</keyword>
<keyword evidence="5 10" id="KW-0479">Metal-binding</keyword>
<evidence type="ECO:0000256" key="2">
    <source>
        <dbReference type="ARBA" id="ARBA00010617"/>
    </source>
</evidence>
<dbReference type="InterPro" id="IPR036396">
    <property type="entry name" value="Cyt_P450_sf"/>
</dbReference>
<comment type="cofactor">
    <cofactor evidence="10">
        <name>heme</name>
        <dbReference type="ChEBI" id="CHEBI:30413"/>
    </cofactor>
</comment>
<dbReference type="GO" id="GO:0033075">
    <property type="term" value="P:isoquinoline alkaloid biosynthetic process"/>
    <property type="evidence" value="ECO:0007669"/>
    <property type="project" value="UniProtKB-ARBA"/>
</dbReference>
<accession>A0AA41V588</accession>
<comment type="subcellular location">
    <subcellularLocation>
        <location evidence="1">Membrane</location>
        <topology evidence="1">Single-pass membrane protein</topology>
    </subcellularLocation>
</comment>
<dbReference type="PRINTS" id="PR00463">
    <property type="entry name" value="EP450I"/>
</dbReference>
<keyword evidence="11" id="KW-0503">Monooxygenase</keyword>
<keyword evidence="4" id="KW-0812">Transmembrane</keyword>
<comment type="similarity">
    <text evidence="2 11">Belongs to the cytochrome P450 family.</text>
</comment>
<dbReference type="GO" id="GO:0016020">
    <property type="term" value="C:membrane"/>
    <property type="evidence" value="ECO:0007669"/>
    <property type="project" value="UniProtKB-SubCell"/>
</dbReference>
<dbReference type="GO" id="GO:0005506">
    <property type="term" value="F:iron ion binding"/>
    <property type="evidence" value="ECO:0007669"/>
    <property type="project" value="InterPro"/>
</dbReference>
<gene>
    <name evidence="12" type="ORF">MKW94_018120</name>
</gene>